<protein>
    <submittedName>
        <fullName evidence="3">CHAP domain-containing protein</fullName>
    </submittedName>
</protein>
<dbReference type="Pfam" id="PF05257">
    <property type="entry name" value="CHAP"/>
    <property type="match status" value="1"/>
</dbReference>
<dbReference type="EMBL" id="JAOPKZ010000002">
    <property type="protein sequence ID" value="MCU5745450.1"/>
    <property type="molecule type" value="Genomic_DNA"/>
</dbReference>
<feature type="signal peptide" evidence="1">
    <location>
        <begin position="1"/>
        <end position="21"/>
    </location>
</feature>
<evidence type="ECO:0000256" key="1">
    <source>
        <dbReference type="SAM" id="SignalP"/>
    </source>
</evidence>
<name>A0ABT2QNA0_9STAP</name>
<gene>
    <name evidence="3" type="ORF">N9R04_01775</name>
</gene>
<evidence type="ECO:0000313" key="3">
    <source>
        <dbReference type="EMBL" id="MCU5745450.1"/>
    </source>
</evidence>
<evidence type="ECO:0000313" key="4">
    <source>
        <dbReference type="Proteomes" id="UP001209553"/>
    </source>
</evidence>
<proteinExistence type="predicted"/>
<dbReference type="PROSITE" id="PS50911">
    <property type="entry name" value="CHAP"/>
    <property type="match status" value="1"/>
</dbReference>
<sequence>MKKKIATASIATAGIATFALAHHDADAAENTNNGYNPNDPTSYSYHYTIDQQGNYHYTWKGNWSPSQAPQQQGQAQQATGYNYNNVNQNNNRYYNYNYTSSNYSNYQPQSYTANNTYTGGKGATYNTNQTSNHNVRVTTQSAPQHNQGGHVFAGRSASGSNLYTSGQCTYYVFDKVGGKIGSTWGDARNWANAAAQSGYTVDNSPKQGAIMQTSQGAFGHVAYVEGVNSDGSVKVSEMNYGHGPGVVTSRTISASQASSYNYIK</sequence>
<dbReference type="Gene3D" id="3.90.1720.10">
    <property type="entry name" value="endopeptidase domain like (from Nostoc punctiforme)"/>
    <property type="match status" value="1"/>
</dbReference>
<evidence type="ECO:0000259" key="2">
    <source>
        <dbReference type="PROSITE" id="PS50911"/>
    </source>
</evidence>
<dbReference type="RefSeq" id="WP_262854328.1">
    <property type="nucleotide sequence ID" value="NZ_JAOPKZ010000002.1"/>
</dbReference>
<comment type="caution">
    <text evidence="3">The sequence shown here is derived from an EMBL/GenBank/DDBJ whole genome shotgun (WGS) entry which is preliminary data.</text>
</comment>
<dbReference type="SUPFAM" id="SSF54001">
    <property type="entry name" value="Cysteine proteinases"/>
    <property type="match status" value="1"/>
</dbReference>
<keyword evidence="1" id="KW-0732">Signal</keyword>
<feature type="chain" id="PRO_5046192040" evidence="1">
    <location>
        <begin position="22"/>
        <end position="264"/>
    </location>
</feature>
<dbReference type="Proteomes" id="UP001209553">
    <property type="component" value="Unassembled WGS sequence"/>
</dbReference>
<reference evidence="3 4" key="1">
    <citation type="journal article" date="2023" name="Int. J. Syst. Evol. Microbiol.">
        <title>Streptococcus sciuri sp. nov., Staphylococcus marylandisciuri sp. nov. and Staphylococcus americanisciuri sp. nov., isolated from faeces of eastern grey squirrel (Sciurus carolinensis).</title>
        <authorList>
            <person name="Volokhov D.V."/>
            <person name="Zagorodnyaya T.A."/>
            <person name="Furtak V.A."/>
            <person name="Nattanmai G."/>
            <person name="Randall L."/>
            <person name="Jose S."/>
            <person name="Gao Y."/>
            <person name="Eisenberg T."/>
            <person name="Delmonte P."/>
            <person name="Blom J."/>
            <person name="Mitchell K.K."/>
        </authorList>
    </citation>
    <scope>NUCLEOTIDE SEQUENCE [LARGE SCALE GENOMIC DNA]</scope>
    <source>
        <strain evidence="3 4">SQ8-PEA</strain>
    </source>
</reference>
<accession>A0ABT2QNA0</accession>
<dbReference type="InterPro" id="IPR038765">
    <property type="entry name" value="Papain-like_cys_pep_sf"/>
</dbReference>
<dbReference type="InterPro" id="IPR007921">
    <property type="entry name" value="CHAP_dom"/>
</dbReference>
<keyword evidence="4" id="KW-1185">Reference proteome</keyword>
<feature type="domain" description="Peptidase C51" evidence="2">
    <location>
        <begin position="143"/>
        <end position="264"/>
    </location>
</feature>
<organism evidence="3 4">
    <name type="scientific">Staphylococcus marylandisciuri</name>
    <dbReference type="NCBI Taxonomy" id="2981529"/>
    <lineage>
        <taxon>Bacteria</taxon>
        <taxon>Bacillati</taxon>
        <taxon>Bacillota</taxon>
        <taxon>Bacilli</taxon>
        <taxon>Bacillales</taxon>
        <taxon>Staphylococcaceae</taxon>
        <taxon>Staphylococcus</taxon>
    </lineage>
</organism>